<evidence type="ECO:0000256" key="3">
    <source>
        <dbReference type="ARBA" id="ARBA00022741"/>
    </source>
</evidence>
<dbReference type="PANTHER" id="PTHR45398">
    <property type="match status" value="1"/>
</dbReference>
<gene>
    <name evidence="9" type="primary">dltA</name>
    <name evidence="9" type="ORF">KIA07_01835</name>
</gene>
<feature type="domain" description="AMP-dependent synthetase/ligase" evidence="7">
    <location>
        <begin position="7"/>
        <end position="356"/>
    </location>
</feature>
<evidence type="ECO:0000256" key="5">
    <source>
        <dbReference type="ARBA" id="ARBA00054605"/>
    </source>
</evidence>
<dbReference type="EMBL" id="JAHAIK010000004">
    <property type="protein sequence ID" value="MBS5964389.1"/>
    <property type="molecule type" value="Genomic_DNA"/>
</dbReference>
<feature type="domain" description="AMP-binding enzyme C-terminal" evidence="8">
    <location>
        <begin position="410"/>
        <end position="486"/>
    </location>
</feature>
<evidence type="ECO:0000256" key="4">
    <source>
        <dbReference type="ARBA" id="ARBA00022840"/>
    </source>
</evidence>
<accession>A0A943L8U7</accession>
<dbReference type="PROSITE" id="PS00455">
    <property type="entry name" value="AMP_BINDING"/>
    <property type="match status" value="1"/>
</dbReference>
<dbReference type="NCBIfam" id="TIGR01733">
    <property type="entry name" value="AA-adenyl-dom"/>
    <property type="match status" value="1"/>
</dbReference>
<dbReference type="RefSeq" id="WP_278735190.1">
    <property type="nucleotide sequence ID" value="NZ_JAHAIK010000004.1"/>
</dbReference>
<dbReference type="InterPro" id="IPR000873">
    <property type="entry name" value="AMP-dep_synth/lig_dom"/>
</dbReference>
<evidence type="ECO:0000313" key="9">
    <source>
        <dbReference type="EMBL" id="MBS5964389.1"/>
    </source>
</evidence>
<dbReference type="InterPro" id="IPR044507">
    <property type="entry name" value="DltA-like"/>
</dbReference>
<dbReference type="Pfam" id="PF00501">
    <property type="entry name" value="AMP-binding"/>
    <property type="match status" value="1"/>
</dbReference>
<dbReference type="Proteomes" id="UP000730862">
    <property type="component" value="Unassembled WGS sequence"/>
</dbReference>
<evidence type="ECO:0000256" key="1">
    <source>
        <dbReference type="ARBA" id="ARBA00022490"/>
    </source>
</evidence>
<dbReference type="AlphaFoldDB" id="A0A943L8U7"/>
<keyword evidence="4" id="KW-0067">ATP-binding</keyword>
<dbReference type="InterPro" id="IPR045851">
    <property type="entry name" value="AMP-bd_C_sf"/>
</dbReference>
<sequence>MILDLIKERVDELPEQVALLSGDSSITYKELWDKSDSLAGFISENVENKKPIIVYGHKSVNMIVCFLACVKSGHAYVPLDISMANDRVQEIKDLVDNDFILSTVKTDIFSGEDLFYDDFNIETNTVEVTEDNWVNPSDTFYIIFTSGSTGKPKGVQISSENLTNFVNWSMNLGSEGNFKKKKSFLNQAPFSFDLSVMDLYTSLASGARLCILNKEVQKDSTLLMKRLEDYNVDIWVSTPSFIELCLADSKFNEDLIPNMEIFLFCGEKLSPKTALSLKNRFPRASVINTYGPTESTVAVTGVEITKDIAQNSDYLPIGIAKEGTEIEIWDEDGKVLNDDEIGEIVILGDTVSIGYFQDKSKTDEVFGQKDGKRFYRTGDAGYLHSEMLYYKGRIDFQIKMHGYRIELGDIEKNMLKLDGVDNVCVLPYSKQDVVKYLIAFVVSNKLDNDYETRKSLRNQLKELLPGYMVPKKIQFIEKMPITNNGKIDRRKLMEMA</sequence>
<protein>
    <submittedName>
        <fullName evidence="9">D-alanine--poly(Phosphoribitol) ligase subunit DltA</fullName>
        <ecNumber evidence="9">6.1.1.13</ecNumber>
    </submittedName>
</protein>
<dbReference type="SUPFAM" id="SSF56801">
    <property type="entry name" value="Acetyl-CoA synthetase-like"/>
    <property type="match status" value="1"/>
</dbReference>
<dbReference type="CDD" id="cd05945">
    <property type="entry name" value="DltA"/>
    <property type="match status" value="1"/>
</dbReference>
<evidence type="ECO:0000256" key="6">
    <source>
        <dbReference type="ARBA" id="ARBA00061336"/>
    </source>
</evidence>
<dbReference type="EC" id="6.1.1.13" evidence="9"/>
<name>A0A943L8U7_FINMA</name>
<evidence type="ECO:0000313" key="10">
    <source>
        <dbReference type="Proteomes" id="UP000730862"/>
    </source>
</evidence>
<evidence type="ECO:0000256" key="2">
    <source>
        <dbReference type="ARBA" id="ARBA00022598"/>
    </source>
</evidence>
<comment type="similarity">
    <text evidence="6">Belongs to the ATP-dependent AMP-binding enzyme family. DltA subfamily.</text>
</comment>
<dbReference type="GO" id="GO:0047473">
    <property type="term" value="F:D-alanine [D-alanyl carrier protein] ligase activity"/>
    <property type="evidence" value="ECO:0007669"/>
    <property type="project" value="InterPro"/>
</dbReference>
<dbReference type="Gene3D" id="3.40.50.12780">
    <property type="entry name" value="N-terminal domain of ligase-like"/>
    <property type="match status" value="1"/>
</dbReference>
<keyword evidence="2 9" id="KW-0436">Ligase</keyword>
<dbReference type="InterPro" id="IPR042099">
    <property type="entry name" value="ANL_N_sf"/>
</dbReference>
<keyword evidence="3" id="KW-0547">Nucleotide-binding</keyword>
<dbReference type="NCBIfam" id="TIGR01734">
    <property type="entry name" value="D-ala-DACP-lig"/>
    <property type="match status" value="1"/>
</dbReference>
<dbReference type="GO" id="GO:0070395">
    <property type="term" value="P:lipoteichoic acid biosynthetic process"/>
    <property type="evidence" value="ECO:0007669"/>
    <property type="project" value="InterPro"/>
</dbReference>
<dbReference type="InterPro" id="IPR020845">
    <property type="entry name" value="AMP-binding_CS"/>
</dbReference>
<dbReference type="InterPro" id="IPR010071">
    <property type="entry name" value="AA_adenyl_dom"/>
</dbReference>
<dbReference type="GO" id="GO:0005524">
    <property type="term" value="F:ATP binding"/>
    <property type="evidence" value="ECO:0007669"/>
    <property type="project" value="UniProtKB-KW"/>
</dbReference>
<proteinExistence type="inferred from homology"/>
<dbReference type="FunFam" id="3.30.300.30:FF:000012">
    <property type="entry name" value="D-alanine--D-alanyl carrier protein ligase"/>
    <property type="match status" value="1"/>
</dbReference>
<dbReference type="PANTHER" id="PTHR45398:SF1">
    <property type="entry name" value="ENZYME, PUTATIVE (JCVI)-RELATED"/>
    <property type="match status" value="1"/>
</dbReference>
<dbReference type="Pfam" id="PF13193">
    <property type="entry name" value="AMP-binding_C"/>
    <property type="match status" value="1"/>
</dbReference>
<dbReference type="InterPro" id="IPR025110">
    <property type="entry name" value="AMP-bd_C"/>
</dbReference>
<comment type="function">
    <text evidence="5">Catalyzes the first step in the D-alanylation of lipoteichoic acid (LTA), the activation of D-alanine and its transfer onto the D-alanyl carrier protein (Dcp) DltC. In an ATP-dependent two-step reaction, forms a high energy D-alanyl-AMP intermediate, followed by transfer of the D-alanyl residue as a thiol ester to the phosphopantheinyl prosthetic group of the Dcp. D-alanylation of LTA plays an important role in modulating the properties of the cell wall in Gram-positive bacteria, influencing the net charge of the cell wall.</text>
</comment>
<keyword evidence="1" id="KW-0963">Cytoplasm</keyword>
<dbReference type="Gene3D" id="3.30.300.30">
    <property type="match status" value="1"/>
</dbReference>
<reference evidence="9" key="1">
    <citation type="submission" date="2021-02" db="EMBL/GenBank/DDBJ databases">
        <title>Infant gut strain persistence is associated with maternal origin, phylogeny, and functional potential including surface adhesion and iron acquisition.</title>
        <authorList>
            <person name="Lou Y.C."/>
        </authorList>
    </citation>
    <scope>NUCLEOTIDE SEQUENCE</scope>
    <source>
        <strain evidence="9">L3_058_000G1_dasL3_058_000G1_concoct_72</strain>
    </source>
</reference>
<dbReference type="InterPro" id="IPR010072">
    <property type="entry name" value="DltA"/>
</dbReference>
<comment type="caution">
    <text evidence="9">The sequence shown here is derived from an EMBL/GenBank/DDBJ whole genome shotgun (WGS) entry which is preliminary data.</text>
</comment>
<evidence type="ECO:0000259" key="8">
    <source>
        <dbReference type="Pfam" id="PF13193"/>
    </source>
</evidence>
<dbReference type="NCBIfam" id="NF003417">
    <property type="entry name" value="PRK04813.1"/>
    <property type="match status" value="1"/>
</dbReference>
<evidence type="ECO:0000259" key="7">
    <source>
        <dbReference type="Pfam" id="PF00501"/>
    </source>
</evidence>
<organism evidence="9 10">
    <name type="scientific">Finegoldia magna</name>
    <name type="common">Peptostreptococcus magnus</name>
    <dbReference type="NCBI Taxonomy" id="1260"/>
    <lineage>
        <taxon>Bacteria</taxon>
        <taxon>Bacillati</taxon>
        <taxon>Bacillota</taxon>
        <taxon>Tissierellia</taxon>
        <taxon>Tissierellales</taxon>
        <taxon>Peptoniphilaceae</taxon>
        <taxon>Finegoldia</taxon>
    </lineage>
</organism>